<reference evidence="4 5" key="1">
    <citation type="submission" date="2020-07" db="EMBL/GenBank/DDBJ databases">
        <title>Luteimonas sp. SJ-92.</title>
        <authorList>
            <person name="Huang X.-X."/>
            <person name="Xu L."/>
            <person name="Sun J.-Q."/>
        </authorList>
    </citation>
    <scope>NUCLEOTIDE SEQUENCE [LARGE SCALE GENOMIC DNA]</scope>
    <source>
        <strain evidence="4 5">SJ-92</strain>
    </source>
</reference>
<feature type="transmembrane region" description="Helical" evidence="2">
    <location>
        <begin position="158"/>
        <end position="177"/>
    </location>
</feature>
<dbReference type="SMART" id="SM00014">
    <property type="entry name" value="acidPPc"/>
    <property type="match status" value="1"/>
</dbReference>
<feature type="transmembrane region" description="Helical" evidence="2">
    <location>
        <begin position="249"/>
        <end position="267"/>
    </location>
</feature>
<keyword evidence="2" id="KW-0472">Membrane</keyword>
<evidence type="ECO:0000313" key="4">
    <source>
        <dbReference type="EMBL" id="NZA25487.1"/>
    </source>
</evidence>
<dbReference type="AlphaFoldDB" id="A0A853J9X9"/>
<evidence type="ECO:0000259" key="3">
    <source>
        <dbReference type="SMART" id="SM00014"/>
    </source>
</evidence>
<sequence length="271" mass="29561">MIEYDSAPRAGGRPKRSTSSPLLVAPTRLSAWIVSRGRQIRHRLAKAGFPRGRLHSATGAFGMRHHVFERALNRSPAREPTTLKALAKNAYVQVRRPRLLLAVCLAGIASSVVYPSDLSSYRDTPRSEHVLVTGTERYGRHINTIAVVALPIVKRDPIGVLQIVYLGVTGAIMTHGLKRALDPVVILGVRLGERPYGGRHNMPSGHASLASSAVYFVGRRYGWWHLFYLLPVLLLTMLARVALDAHTGSAVIAGALIGIFCAALFTGKHRS</sequence>
<dbReference type="InterPro" id="IPR000326">
    <property type="entry name" value="PAP2/HPO"/>
</dbReference>
<evidence type="ECO:0000313" key="5">
    <source>
        <dbReference type="Proteomes" id="UP000578091"/>
    </source>
</evidence>
<dbReference type="NCBIfam" id="NF007159">
    <property type="entry name" value="PRK09597.1"/>
    <property type="match status" value="1"/>
</dbReference>
<dbReference type="EMBL" id="JACCKA010000027">
    <property type="protein sequence ID" value="NZA25487.1"/>
    <property type="molecule type" value="Genomic_DNA"/>
</dbReference>
<keyword evidence="2" id="KW-0812">Transmembrane</keyword>
<organism evidence="4 5">
    <name type="scientific">Luteimonas salinisoli</name>
    <dbReference type="NCBI Taxonomy" id="2752307"/>
    <lineage>
        <taxon>Bacteria</taxon>
        <taxon>Pseudomonadati</taxon>
        <taxon>Pseudomonadota</taxon>
        <taxon>Gammaproteobacteria</taxon>
        <taxon>Lysobacterales</taxon>
        <taxon>Lysobacteraceae</taxon>
        <taxon>Luteimonas</taxon>
    </lineage>
</organism>
<dbReference type="Proteomes" id="UP000578091">
    <property type="component" value="Unassembled WGS sequence"/>
</dbReference>
<dbReference type="Pfam" id="PF01569">
    <property type="entry name" value="PAP2"/>
    <property type="match status" value="1"/>
</dbReference>
<keyword evidence="5" id="KW-1185">Reference proteome</keyword>
<feature type="transmembrane region" description="Helical" evidence="2">
    <location>
        <begin position="99"/>
        <end position="116"/>
    </location>
</feature>
<dbReference type="InterPro" id="IPR036938">
    <property type="entry name" value="PAP2/HPO_sf"/>
</dbReference>
<accession>A0A853J9X9</accession>
<keyword evidence="2" id="KW-1133">Transmembrane helix</keyword>
<proteinExistence type="predicted"/>
<dbReference type="Gene3D" id="1.20.144.10">
    <property type="entry name" value="Phosphatidic acid phosphatase type 2/haloperoxidase"/>
    <property type="match status" value="1"/>
</dbReference>
<evidence type="ECO:0000256" key="2">
    <source>
        <dbReference type="SAM" id="Phobius"/>
    </source>
</evidence>
<gene>
    <name evidence="4" type="primary">lpxE</name>
    <name evidence="4" type="ORF">H0E84_03750</name>
</gene>
<dbReference type="RefSeq" id="WP_180677286.1">
    <property type="nucleotide sequence ID" value="NZ_JACCKA010000027.1"/>
</dbReference>
<dbReference type="SUPFAM" id="SSF48317">
    <property type="entry name" value="Acid phosphatase/Vanadium-dependent haloperoxidase"/>
    <property type="match status" value="1"/>
</dbReference>
<feature type="transmembrane region" description="Helical" evidence="2">
    <location>
        <begin position="226"/>
        <end position="243"/>
    </location>
</feature>
<name>A0A853J9X9_9GAMM</name>
<evidence type="ECO:0000256" key="1">
    <source>
        <dbReference type="SAM" id="MobiDB-lite"/>
    </source>
</evidence>
<comment type="caution">
    <text evidence="4">The sequence shown here is derived from an EMBL/GenBank/DDBJ whole genome shotgun (WGS) entry which is preliminary data.</text>
</comment>
<protein>
    <submittedName>
        <fullName evidence="4">Lipid A 1-phosphatase LpxE</fullName>
    </submittedName>
</protein>
<feature type="region of interest" description="Disordered" evidence="1">
    <location>
        <begin position="1"/>
        <end position="20"/>
    </location>
</feature>
<feature type="domain" description="Phosphatidic acid phosphatase type 2/haloperoxidase" evidence="3">
    <location>
        <begin position="158"/>
        <end position="266"/>
    </location>
</feature>